<dbReference type="GO" id="GO:0004650">
    <property type="term" value="F:polygalacturonase activity"/>
    <property type="evidence" value="ECO:0007669"/>
    <property type="project" value="InterPro"/>
</dbReference>
<evidence type="ECO:0000256" key="6">
    <source>
        <dbReference type="ARBA" id="ARBA00023295"/>
    </source>
</evidence>
<keyword evidence="3" id="KW-0134">Cell wall</keyword>
<evidence type="ECO:0000256" key="8">
    <source>
        <dbReference type="SAM" id="SignalP"/>
    </source>
</evidence>
<evidence type="ECO:0000256" key="2">
    <source>
        <dbReference type="ARBA" id="ARBA00008834"/>
    </source>
</evidence>
<dbReference type="EMBL" id="QSSA01000003">
    <property type="protein sequence ID" value="RGL63856.1"/>
    <property type="molecule type" value="Genomic_DNA"/>
</dbReference>
<keyword evidence="6 7" id="KW-0326">Glycosidase</keyword>
<dbReference type="InterPro" id="IPR011050">
    <property type="entry name" value="Pectin_lyase_fold/virulence"/>
</dbReference>
<dbReference type="InterPro" id="IPR000743">
    <property type="entry name" value="Glyco_hydro_28"/>
</dbReference>
<comment type="caution">
    <text evidence="9">The sequence shown here is derived from an EMBL/GenBank/DDBJ whole genome shotgun (WGS) entry which is preliminary data.</text>
</comment>
<evidence type="ECO:0000256" key="1">
    <source>
        <dbReference type="ARBA" id="ARBA00004191"/>
    </source>
</evidence>
<dbReference type="RefSeq" id="WP_117692026.1">
    <property type="nucleotide sequence ID" value="NZ_QSSA01000003.1"/>
</dbReference>
<organism evidence="9 10">
    <name type="scientific">Segatella copri</name>
    <dbReference type="NCBI Taxonomy" id="165179"/>
    <lineage>
        <taxon>Bacteria</taxon>
        <taxon>Pseudomonadati</taxon>
        <taxon>Bacteroidota</taxon>
        <taxon>Bacteroidia</taxon>
        <taxon>Bacteroidales</taxon>
        <taxon>Prevotellaceae</taxon>
        <taxon>Segatella</taxon>
    </lineage>
</organism>
<feature type="chain" id="PRO_5041704039" evidence="8">
    <location>
        <begin position="24"/>
        <end position="663"/>
    </location>
</feature>
<comment type="similarity">
    <text evidence="2 7">Belongs to the glycosyl hydrolase 28 family.</text>
</comment>
<evidence type="ECO:0000256" key="3">
    <source>
        <dbReference type="ARBA" id="ARBA00022512"/>
    </source>
</evidence>
<dbReference type="AlphaFoldDB" id="A0AA92VUY1"/>
<evidence type="ECO:0000256" key="4">
    <source>
        <dbReference type="ARBA" id="ARBA00022525"/>
    </source>
</evidence>
<dbReference type="InterPro" id="IPR012334">
    <property type="entry name" value="Pectin_lyas_fold"/>
</dbReference>
<dbReference type="PROSITE" id="PS00502">
    <property type="entry name" value="POLYGALACTURONASE"/>
    <property type="match status" value="1"/>
</dbReference>
<evidence type="ECO:0000256" key="7">
    <source>
        <dbReference type="RuleBase" id="RU361169"/>
    </source>
</evidence>
<sequence length="663" mass="72265">MKKSIIKTVVLAALMALPMFAKAQTFAGITAEQNAQNTPEGWTAVELPQLPAITSANTFNIKDYGASTSATDNTKAIQKALDAVPSTGGMVVIPADIWMFGSTDQMTSKTEVLSIKSKTILHLSAGATLKLVEYGKAPNNKIVFIGGKNKGKNVTDIVIEGEGETSVIDGQGARWWLARENGETFNPGAMIRFEQGKRFLLRNFKIQNTPGVNITISNSGKASHATIHDLIISEPSSEAGKGKASHNTDGISIWGPYVNIYNCNISNGDDNIVCDNDAQYIHVWNCDFGTGHGASIGSFTKNIKHIWFDNINMNGTTAGIRMKTGINSNGTLRGGGEEDWKFTNFTMTKVKNPFSIDCFYDKNYNSDPAVDKANARTLDSTTPTYNGILLQNVKTTDVCEGNAIFLIGRPESHIKNVTLDNVQISAKKGIDIRFVDNLVFKNNSKITVSSGSIWLKKFDSTWDDQCGATSTGSGVVDTKGPFTLNSKTLTDKTAGSFSNGFAISNEKGKTYDTGSGTNYIKYSANQYTIIIPDGIKIVKMDIEGKDNYSDADAYLGEINGTSYDASTYVFPKDKSLKKYTVEFDSPVEYTLTFTPKVKQCILQFTLYTETSTGIQPIAAIAKVNNNNIYDLNGRMVKLNAKAEDLQGLKKGIYIYNNKKYVAK</sequence>
<accession>A0AA92VUY1</accession>
<gene>
    <name evidence="9" type="ORF">DXC61_01770</name>
</gene>
<protein>
    <submittedName>
        <fullName evidence="9">Uncharacterized protein</fullName>
    </submittedName>
</protein>
<dbReference type="Pfam" id="PF00295">
    <property type="entry name" value="Glyco_hydro_28"/>
    <property type="match status" value="1"/>
</dbReference>
<reference evidence="9 10" key="1">
    <citation type="submission" date="2018-08" db="EMBL/GenBank/DDBJ databases">
        <title>A genome reference for cultivated species of the human gut microbiota.</title>
        <authorList>
            <person name="Zou Y."/>
            <person name="Xue W."/>
            <person name="Luo G."/>
        </authorList>
    </citation>
    <scope>NUCLEOTIDE SEQUENCE [LARGE SCALE GENOMIC DNA]</scope>
    <source>
        <strain evidence="9 10">TF06-40</strain>
    </source>
</reference>
<name>A0AA92VUY1_9BACT</name>
<evidence type="ECO:0000313" key="10">
    <source>
        <dbReference type="Proteomes" id="UP000261187"/>
    </source>
</evidence>
<dbReference type="GO" id="GO:0005975">
    <property type="term" value="P:carbohydrate metabolic process"/>
    <property type="evidence" value="ECO:0007669"/>
    <property type="project" value="InterPro"/>
</dbReference>
<comment type="subcellular location">
    <subcellularLocation>
        <location evidence="1">Secreted</location>
        <location evidence="1">Cell wall</location>
    </subcellularLocation>
</comment>
<proteinExistence type="inferred from homology"/>
<dbReference type="Proteomes" id="UP000261187">
    <property type="component" value="Unassembled WGS sequence"/>
</dbReference>
<keyword evidence="4" id="KW-0964">Secreted</keyword>
<evidence type="ECO:0000256" key="5">
    <source>
        <dbReference type="ARBA" id="ARBA00022801"/>
    </source>
</evidence>
<dbReference type="SUPFAM" id="SSF51126">
    <property type="entry name" value="Pectin lyase-like"/>
    <property type="match status" value="1"/>
</dbReference>
<dbReference type="PANTHER" id="PTHR31375">
    <property type="match status" value="1"/>
</dbReference>
<evidence type="ECO:0000313" key="9">
    <source>
        <dbReference type="EMBL" id="RGL63856.1"/>
    </source>
</evidence>
<keyword evidence="8" id="KW-0732">Signal</keyword>
<dbReference type="Gene3D" id="2.160.20.10">
    <property type="entry name" value="Single-stranded right-handed beta-helix, Pectin lyase-like"/>
    <property type="match status" value="1"/>
</dbReference>
<keyword evidence="5 7" id="KW-0378">Hydrolase</keyword>
<feature type="signal peptide" evidence="8">
    <location>
        <begin position="1"/>
        <end position="23"/>
    </location>
</feature>